<evidence type="ECO:0000313" key="3">
    <source>
        <dbReference type="Proteomes" id="UP000265515"/>
    </source>
</evidence>
<protein>
    <submittedName>
        <fullName evidence="2">Uncharacterized protein</fullName>
    </submittedName>
</protein>
<proteinExistence type="predicted"/>
<name>A0A388LFN8_CHABU</name>
<feature type="compositionally biased region" description="Low complexity" evidence="1">
    <location>
        <begin position="401"/>
        <end position="412"/>
    </location>
</feature>
<dbReference type="Proteomes" id="UP000265515">
    <property type="component" value="Unassembled WGS sequence"/>
</dbReference>
<organism evidence="2 3">
    <name type="scientific">Chara braunii</name>
    <name type="common">Braun's stonewort</name>
    <dbReference type="NCBI Taxonomy" id="69332"/>
    <lineage>
        <taxon>Eukaryota</taxon>
        <taxon>Viridiplantae</taxon>
        <taxon>Streptophyta</taxon>
        <taxon>Charophyceae</taxon>
        <taxon>Charales</taxon>
        <taxon>Characeae</taxon>
        <taxon>Chara</taxon>
    </lineage>
</organism>
<feature type="compositionally biased region" description="Basic residues" evidence="1">
    <location>
        <begin position="424"/>
        <end position="433"/>
    </location>
</feature>
<dbReference type="Gramene" id="GBG81118">
    <property type="protein sequence ID" value="GBG81118"/>
    <property type="gene ID" value="CBR_g31794"/>
</dbReference>
<keyword evidence="3" id="KW-1185">Reference proteome</keyword>
<feature type="compositionally biased region" description="Basic and acidic residues" evidence="1">
    <location>
        <begin position="359"/>
        <end position="368"/>
    </location>
</feature>
<dbReference type="EMBL" id="BFEA01000365">
    <property type="protein sequence ID" value="GBG81118.1"/>
    <property type="molecule type" value="Genomic_DNA"/>
</dbReference>
<accession>A0A388LFN8</accession>
<feature type="region of interest" description="Disordered" evidence="1">
    <location>
        <begin position="359"/>
        <end position="442"/>
    </location>
</feature>
<evidence type="ECO:0000313" key="2">
    <source>
        <dbReference type="EMBL" id="GBG81118.1"/>
    </source>
</evidence>
<comment type="caution">
    <text evidence="2">The sequence shown here is derived from an EMBL/GenBank/DDBJ whole genome shotgun (WGS) entry which is preliminary data.</text>
</comment>
<sequence>MATHDKPAFLNLTNFLVTQARNLVEEDELVGLSISNNLAMKEKVLVQLWGAESNFHASLVQRDLVEVTNGDSEKEEEDSLPLTEEEKRFHEKMLAEGRREKLKVMADNQRVEVNKYARNAFLPTVPPRWVESQSRGVQDKLWDLLTFNYVAPIHADSYRFLASLSDDEMKKCNEKALTENTDLCSGDYPLTADNMKLPVVGEFDPSKCVVTNSALSIRGFMGPRVQTAMAELKWIWNVGRPYVKCRCIELQKGDCGKNITWFDHIFWYLLSDLHYLFSEAPSLRARIRAFRVMARSAWRAPVLTSVVFFHIREIMVKMAHNVAIDPSRTPQTILDDPAVLLQKFPKTMAKLILPTRYIRPSERKRRDTPSSGPMNKRSRKGCQTTLEFYIEPPADQAPGAVTSTPPLSTVTTQEDGQGSASSRSTRKRPRGKVSPKVVLFRA</sequence>
<evidence type="ECO:0000256" key="1">
    <source>
        <dbReference type="SAM" id="MobiDB-lite"/>
    </source>
</evidence>
<gene>
    <name evidence="2" type="ORF">CBR_g31794</name>
</gene>
<feature type="compositionally biased region" description="Polar residues" evidence="1">
    <location>
        <begin position="413"/>
        <end position="423"/>
    </location>
</feature>
<dbReference type="AlphaFoldDB" id="A0A388LFN8"/>
<reference evidence="2 3" key="1">
    <citation type="journal article" date="2018" name="Cell">
        <title>The Chara Genome: Secondary Complexity and Implications for Plant Terrestrialization.</title>
        <authorList>
            <person name="Nishiyama T."/>
            <person name="Sakayama H."/>
            <person name="Vries J.D."/>
            <person name="Buschmann H."/>
            <person name="Saint-Marcoux D."/>
            <person name="Ullrich K.K."/>
            <person name="Haas F.B."/>
            <person name="Vanderstraeten L."/>
            <person name="Becker D."/>
            <person name="Lang D."/>
            <person name="Vosolsobe S."/>
            <person name="Rombauts S."/>
            <person name="Wilhelmsson P.K.I."/>
            <person name="Janitza P."/>
            <person name="Kern R."/>
            <person name="Heyl A."/>
            <person name="Rumpler F."/>
            <person name="Villalobos L.I.A.C."/>
            <person name="Clay J.M."/>
            <person name="Skokan R."/>
            <person name="Toyoda A."/>
            <person name="Suzuki Y."/>
            <person name="Kagoshima H."/>
            <person name="Schijlen E."/>
            <person name="Tajeshwar N."/>
            <person name="Catarino B."/>
            <person name="Hetherington A.J."/>
            <person name="Saltykova A."/>
            <person name="Bonnot C."/>
            <person name="Breuninger H."/>
            <person name="Symeonidi A."/>
            <person name="Radhakrishnan G.V."/>
            <person name="Van Nieuwerburgh F."/>
            <person name="Deforce D."/>
            <person name="Chang C."/>
            <person name="Karol K.G."/>
            <person name="Hedrich R."/>
            <person name="Ulvskov P."/>
            <person name="Glockner G."/>
            <person name="Delwiche C.F."/>
            <person name="Petrasek J."/>
            <person name="Van de Peer Y."/>
            <person name="Friml J."/>
            <person name="Beilby M."/>
            <person name="Dolan L."/>
            <person name="Kohara Y."/>
            <person name="Sugano S."/>
            <person name="Fujiyama A."/>
            <person name="Delaux P.-M."/>
            <person name="Quint M."/>
            <person name="TheiBen G."/>
            <person name="Hagemann M."/>
            <person name="Harholt J."/>
            <person name="Dunand C."/>
            <person name="Zachgo S."/>
            <person name="Langdale J."/>
            <person name="Maumus F."/>
            <person name="Straeten D.V.D."/>
            <person name="Gould S.B."/>
            <person name="Rensing S.A."/>
        </authorList>
    </citation>
    <scope>NUCLEOTIDE SEQUENCE [LARGE SCALE GENOMIC DNA]</scope>
    <source>
        <strain evidence="2 3">S276</strain>
    </source>
</reference>